<dbReference type="Proteomes" id="UP001430953">
    <property type="component" value="Unassembled WGS sequence"/>
</dbReference>
<accession>A0AAW2H317</accession>
<evidence type="ECO:0000256" key="1">
    <source>
        <dbReference type="SAM" id="MobiDB-lite"/>
    </source>
</evidence>
<gene>
    <name evidence="2" type="ORF">PUN28_001111</name>
</gene>
<comment type="caution">
    <text evidence="2">The sequence shown here is derived from an EMBL/GenBank/DDBJ whole genome shotgun (WGS) entry which is preliminary data.</text>
</comment>
<reference evidence="2 3" key="1">
    <citation type="submission" date="2023-03" db="EMBL/GenBank/DDBJ databases">
        <title>High recombination rates correlate with genetic variation in Cardiocondyla obscurior ants.</title>
        <authorList>
            <person name="Errbii M."/>
        </authorList>
    </citation>
    <scope>NUCLEOTIDE SEQUENCE [LARGE SCALE GENOMIC DNA]</scope>
    <source>
        <strain evidence="2">Alpha-2009</strain>
        <tissue evidence="2">Whole body</tissue>
    </source>
</reference>
<protein>
    <submittedName>
        <fullName evidence="2">Uncharacterized protein</fullName>
    </submittedName>
</protein>
<evidence type="ECO:0000313" key="2">
    <source>
        <dbReference type="EMBL" id="KAL0133950.1"/>
    </source>
</evidence>
<evidence type="ECO:0000313" key="3">
    <source>
        <dbReference type="Proteomes" id="UP001430953"/>
    </source>
</evidence>
<dbReference type="AlphaFoldDB" id="A0AAW2H317"/>
<organism evidence="2 3">
    <name type="scientific">Cardiocondyla obscurior</name>
    <dbReference type="NCBI Taxonomy" id="286306"/>
    <lineage>
        <taxon>Eukaryota</taxon>
        <taxon>Metazoa</taxon>
        <taxon>Ecdysozoa</taxon>
        <taxon>Arthropoda</taxon>
        <taxon>Hexapoda</taxon>
        <taxon>Insecta</taxon>
        <taxon>Pterygota</taxon>
        <taxon>Neoptera</taxon>
        <taxon>Endopterygota</taxon>
        <taxon>Hymenoptera</taxon>
        <taxon>Apocrita</taxon>
        <taxon>Aculeata</taxon>
        <taxon>Formicoidea</taxon>
        <taxon>Formicidae</taxon>
        <taxon>Myrmicinae</taxon>
        <taxon>Cardiocondyla</taxon>
    </lineage>
</organism>
<dbReference type="EMBL" id="JADYXP020000001">
    <property type="protein sequence ID" value="KAL0133950.1"/>
    <property type="molecule type" value="Genomic_DNA"/>
</dbReference>
<feature type="region of interest" description="Disordered" evidence="1">
    <location>
        <begin position="1"/>
        <end position="44"/>
    </location>
</feature>
<sequence length="44" mass="4828">MGGYRKIHEPSSAGRQVAGSPSTADFDKKRKKRGSRAREPVSIK</sequence>
<proteinExistence type="predicted"/>
<keyword evidence="3" id="KW-1185">Reference proteome</keyword>
<name>A0AAW2H317_9HYME</name>